<protein>
    <submittedName>
        <fullName evidence="2">Uncharacterized protein</fullName>
    </submittedName>
</protein>
<accession>A0A8H6IHZ0</accession>
<feature type="region of interest" description="Disordered" evidence="1">
    <location>
        <begin position="264"/>
        <end position="293"/>
    </location>
</feature>
<dbReference type="Proteomes" id="UP000521943">
    <property type="component" value="Unassembled WGS sequence"/>
</dbReference>
<sequence length="310" mass="33357">MATRTFTVFQDTPCSSDSTSRAAPKPVRASSRILSRSASTSKSNLPAASENAVAIDKENLNPLTGLRASTTALNGEKKRKTTVLATKAHATTVGKKALKPQASIVAEPDTKKRKTATGALKSKSATTSKKESSVLKPTASSARKSKRASPSSRKPPALPKVVEETTTGISDAVMQVQELSQAAIDSRCYDLTVNAPGRRSDESLFRIVKEASAEPELRDYFTLDTFTTLASSRRTLISEEPEEKKSTATTFSTPERAKLYASFTFSSPSPSSKRFRDVYGSRPDSPTRSSTRATSVFSFEDDGAFTVLHS</sequence>
<keyword evidence="3" id="KW-1185">Reference proteome</keyword>
<name>A0A8H6IHZ0_9AGAR</name>
<gene>
    <name evidence="2" type="ORF">DFP72DRAFT_1059145</name>
</gene>
<feature type="compositionally biased region" description="Low complexity" evidence="1">
    <location>
        <begin position="116"/>
        <end position="127"/>
    </location>
</feature>
<feature type="region of interest" description="Disordered" evidence="1">
    <location>
        <begin position="93"/>
        <end position="161"/>
    </location>
</feature>
<feature type="compositionally biased region" description="Low complexity" evidence="1">
    <location>
        <begin position="28"/>
        <end position="43"/>
    </location>
</feature>
<dbReference type="AlphaFoldDB" id="A0A8H6IHZ0"/>
<reference evidence="2 3" key="1">
    <citation type="submission" date="2020-07" db="EMBL/GenBank/DDBJ databases">
        <title>Comparative genomics of pyrophilous fungi reveals a link between fire events and developmental genes.</title>
        <authorList>
            <consortium name="DOE Joint Genome Institute"/>
            <person name="Steindorff A.S."/>
            <person name="Carver A."/>
            <person name="Calhoun S."/>
            <person name="Stillman K."/>
            <person name="Liu H."/>
            <person name="Lipzen A."/>
            <person name="Pangilinan J."/>
            <person name="Labutti K."/>
            <person name="Bruns T.D."/>
            <person name="Grigoriev I.V."/>
        </authorList>
    </citation>
    <scope>NUCLEOTIDE SEQUENCE [LARGE SCALE GENOMIC DNA]</scope>
    <source>
        <strain evidence="2 3">CBS 144469</strain>
    </source>
</reference>
<feature type="compositionally biased region" description="Low complexity" evidence="1">
    <location>
        <begin position="281"/>
        <end position="293"/>
    </location>
</feature>
<organism evidence="2 3">
    <name type="scientific">Ephemerocybe angulata</name>
    <dbReference type="NCBI Taxonomy" id="980116"/>
    <lineage>
        <taxon>Eukaryota</taxon>
        <taxon>Fungi</taxon>
        <taxon>Dikarya</taxon>
        <taxon>Basidiomycota</taxon>
        <taxon>Agaricomycotina</taxon>
        <taxon>Agaricomycetes</taxon>
        <taxon>Agaricomycetidae</taxon>
        <taxon>Agaricales</taxon>
        <taxon>Agaricineae</taxon>
        <taxon>Psathyrellaceae</taxon>
        <taxon>Ephemerocybe</taxon>
    </lineage>
</organism>
<comment type="caution">
    <text evidence="2">The sequence shown here is derived from an EMBL/GenBank/DDBJ whole genome shotgun (WGS) entry which is preliminary data.</text>
</comment>
<feature type="compositionally biased region" description="Polar residues" evidence="1">
    <location>
        <begin position="1"/>
        <end position="21"/>
    </location>
</feature>
<dbReference type="EMBL" id="JACGCI010000004">
    <property type="protein sequence ID" value="KAF6764131.1"/>
    <property type="molecule type" value="Genomic_DNA"/>
</dbReference>
<feature type="region of interest" description="Disordered" evidence="1">
    <location>
        <begin position="1"/>
        <end position="49"/>
    </location>
</feature>
<evidence type="ECO:0000313" key="3">
    <source>
        <dbReference type="Proteomes" id="UP000521943"/>
    </source>
</evidence>
<proteinExistence type="predicted"/>
<evidence type="ECO:0000313" key="2">
    <source>
        <dbReference type="EMBL" id="KAF6764131.1"/>
    </source>
</evidence>
<evidence type="ECO:0000256" key="1">
    <source>
        <dbReference type="SAM" id="MobiDB-lite"/>
    </source>
</evidence>
<dbReference type="OrthoDB" id="3265369at2759"/>